<feature type="transmembrane region" description="Helical" evidence="5">
    <location>
        <begin position="76"/>
        <end position="100"/>
    </location>
</feature>
<dbReference type="EMBL" id="BARU01012224">
    <property type="protein sequence ID" value="GAH38565.1"/>
    <property type="molecule type" value="Genomic_DNA"/>
</dbReference>
<evidence type="ECO:0000313" key="7">
    <source>
        <dbReference type="EMBL" id="GAH38565.1"/>
    </source>
</evidence>
<proteinExistence type="predicted"/>
<dbReference type="GO" id="GO:0016020">
    <property type="term" value="C:membrane"/>
    <property type="evidence" value="ECO:0007669"/>
    <property type="project" value="UniProtKB-SubCell"/>
</dbReference>
<feature type="non-terminal residue" evidence="7">
    <location>
        <position position="134"/>
    </location>
</feature>
<accession>X1G1A1</accession>
<gene>
    <name evidence="7" type="ORF">S03H2_22640</name>
</gene>
<evidence type="ECO:0000256" key="4">
    <source>
        <dbReference type="ARBA" id="ARBA00023136"/>
    </source>
</evidence>
<feature type="domain" description="EamA" evidence="6">
    <location>
        <begin position="51"/>
        <end position="134"/>
    </location>
</feature>
<dbReference type="InterPro" id="IPR000620">
    <property type="entry name" value="EamA_dom"/>
</dbReference>
<evidence type="ECO:0000256" key="3">
    <source>
        <dbReference type="ARBA" id="ARBA00022989"/>
    </source>
</evidence>
<evidence type="ECO:0000259" key="6">
    <source>
        <dbReference type="Pfam" id="PF00892"/>
    </source>
</evidence>
<keyword evidence="2 5" id="KW-0812">Transmembrane</keyword>
<evidence type="ECO:0000256" key="5">
    <source>
        <dbReference type="SAM" id="Phobius"/>
    </source>
</evidence>
<evidence type="ECO:0000256" key="1">
    <source>
        <dbReference type="ARBA" id="ARBA00004141"/>
    </source>
</evidence>
<evidence type="ECO:0000256" key="2">
    <source>
        <dbReference type="ARBA" id="ARBA00022692"/>
    </source>
</evidence>
<name>X1G1A1_9ZZZZ</name>
<reference evidence="7" key="1">
    <citation type="journal article" date="2014" name="Front. Microbiol.">
        <title>High frequency of phylogenetically diverse reductive dehalogenase-homologous genes in deep subseafloor sedimentary metagenomes.</title>
        <authorList>
            <person name="Kawai M."/>
            <person name="Futagami T."/>
            <person name="Toyoda A."/>
            <person name="Takaki Y."/>
            <person name="Nishi S."/>
            <person name="Hori S."/>
            <person name="Arai W."/>
            <person name="Tsubouchi T."/>
            <person name="Morono Y."/>
            <person name="Uchiyama I."/>
            <person name="Ito T."/>
            <person name="Fujiyama A."/>
            <person name="Inagaki F."/>
            <person name="Takami H."/>
        </authorList>
    </citation>
    <scope>NUCLEOTIDE SEQUENCE</scope>
    <source>
        <strain evidence="7">Expedition CK06-06</strain>
    </source>
</reference>
<comment type="caution">
    <text evidence="7">The sequence shown here is derived from an EMBL/GenBank/DDBJ whole genome shotgun (WGS) entry which is preliminary data.</text>
</comment>
<dbReference type="AlphaFoldDB" id="X1G1A1"/>
<feature type="transmembrane region" description="Helical" evidence="5">
    <location>
        <begin position="112"/>
        <end position="133"/>
    </location>
</feature>
<dbReference type="PANTHER" id="PTHR32322">
    <property type="entry name" value="INNER MEMBRANE TRANSPORTER"/>
    <property type="match status" value="1"/>
</dbReference>
<dbReference type="InterPro" id="IPR050638">
    <property type="entry name" value="AA-Vitamin_Transporters"/>
</dbReference>
<dbReference type="Pfam" id="PF00892">
    <property type="entry name" value="EamA"/>
    <property type="match status" value="1"/>
</dbReference>
<dbReference type="PANTHER" id="PTHR32322:SF2">
    <property type="entry name" value="EAMA DOMAIN-CONTAINING PROTEIN"/>
    <property type="match status" value="1"/>
</dbReference>
<organism evidence="7">
    <name type="scientific">marine sediment metagenome</name>
    <dbReference type="NCBI Taxonomy" id="412755"/>
    <lineage>
        <taxon>unclassified sequences</taxon>
        <taxon>metagenomes</taxon>
        <taxon>ecological metagenomes</taxon>
    </lineage>
</organism>
<feature type="transmembrane region" description="Helical" evidence="5">
    <location>
        <begin position="15"/>
        <end position="33"/>
    </location>
</feature>
<feature type="transmembrane region" description="Helical" evidence="5">
    <location>
        <begin position="45"/>
        <end position="64"/>
    </location>
</feature>
<keyword evidence="3 5" id="KW-1133">Transmembrane helix</keyword>
<sequence>MVIAHIFLDDDRITLPRLTGLLIGFVGIVIIVSRDLGQNESGSQYTTLILLGQAAVLLASLLYASSAVFAKRNLKGLSPVVQGLVPIVGASIFLWLLVPIVEDPITLPELPITWISIAWLGLLGTGFAFILYFY</sequence>
<protein>
    <recommendedName>
        <fullName evidence="6">EamA domain-containing protein</fullName>
    </recommendedName>
</protein>
<comment type="subcellular location">
    <subcellularLocation>
        <location evidence="1">Membrane</location>
        <topology evidence="1">Multi-pass membrane protein</topology>
    </subcellularLocation>
</comment>
<keyword evidence="4 5" id="KW-0472">Membrane</keyword>